<keyword evidence="2" id="KW-1185">Reference proteome</keyword>
<dbReference type="RefSeq" id="WP_127723282.1">
    <property type="nucleotide sequence ID" value="NZ_RLIH01000002.1"/>
</dbReference>
<accession>A0A437S8U1</accession>
<evidence type="ECO:0000313" key="1">
    <source>
        <dbReference type="EMBL" id="RVU55520.1"/>
    </source>
</evidence>
<dbReference type="OrthoDB" id="1697073at2"/>
<dbReference type="EMBL" id="RLIH01000002">
    <property type="protein sequence ID" value="RVU55520.1"/>
    <property type="molecule type" value="Genomic_DNA"/>
</dbReference>
<protein>
    <submittedName>
        <fullName evidence="1">Uncharacterized protein</fullName>
    </submittedName>
</protein>
<sequence>MKEISVSCDYTILDNFKYEIYENCELTMTAHVDLYSPLLDFFKKGNLYQSKITVNEGNREIISIFKLIQVPISNELYTITIGKENYSLKQRKSYRIPDFYIDLSSGNLSLRGMINIQSFEIYYNKVKCASIRGKIVKNKKVYTLKYEHVVKNSRELFLSLLLIIDNLYHDY</sequence>
<evidence type="ECO:0000313" key="2">
    <source>
        <dbReference type="Proteomes" id="UP000288812"/>
    </source>
</evidence>
<name>A0A437S8U1_9FIRM</name>
<gene>
    <name evidence="1" type="ORF">EF514_01985</name>
</gene>
<dbReference type="Proteomes" id="UP000288812">
    <property type="component" value="Unassembled WGS sequence"/>
</dbReference>
<reference evidence="1 2" key="1">
    <citation type="submission" date="2018-11" db="EMBL/GenBank/DDBJ databases">
        <title>Genome sequencing and assembly of Anaerosphaera sp. nov., GS7-6-2.</title>
        <authorList>
            <person name="Rettenmaier R."/>
            <person name="Liebl W."/>
            <person name="Zverlov V."/>
        </authorList>
    </citation>
    <scope>NUCLEOTIDE SEQUENCE [LARGE SCALE GENOMIC DNA]</scope>
    <source>
        <strain evidence="1 2">GS7-6-2</strain>
    </source>
</reference>
<dbReference type="AlphaFoldDB" id="A0A437S8U1"/>
<organism evidence="1 2">
    <name type="scientific">Anaerosphaera multitolerans</name>
    <dbReference type="NCBI Taxonomy" id="2487351"/>
    <lineage>
        <taxon>Bacteria</taxon>
        <taxon>Bacillati</taxon>
        <taxon>Bacillota</taxon>
        <taxon>Tissierellia</taxon>
        <taxon>Tissierellales</taxon>
        <taxon>Peptoniphilaceae</taxon>
        <taxon>Anaerosphaera</taxon>
    </lineage>
</organism>
<comment type="caution">
    <text evidence="1">The sequence shown here is derived from an EMBL/GenBank/DDBJ whole genome shotgun (WGS) entry which is preliminary data.</text>
</comment>
<proteinExistence type="predicted"/>